<reference evidence="1" key="1">
    <citation type="submission" date="2018-05" db="EMBL/GenBank/DDBJ databases">
        <authorList>
            <person name="Lanie J.A."/>
            <person name="Ng W.-L."/>
            <person name="Kazmierczak K.M."/>
            <person name="Andrzejewski T.M."/>
            <person name="Davidsen T.M."/>
            <person name="Wayne K.J."/>
            <person name="Tettelin H."/>
            <person name="Glass J.I."/>
            <person name="Rusch D."/>
            <person name="Podicherti R."/>
            <person name="Tsui H.-C.T."/>
            <person name="Winkler M.E."/>
        </authorList>
    </citation>
    <scope>NUCLEOTIDE SEQUENCE</scope>
</reference>
<dbReference type="EMBL" id="UINC01079656">
    <property type="protein sequence ID" value="SVC21866.1"/>
    <property type="molecule type" value="Genomic_DNA"/>
</dbReference>
<sequence length="177" mass="18675">MSSKNATRWGLLLGGSLAGWTQMAAAQDPAIDYETQIQPILTASCAVSGCHTGETLAFGGFSGAGLILFAGQSYEQLLGVASTFDKGRPLVVPGNSGESLLVQKLRGAENVGPQMPLSGDPLPPDTIQLIMDWIDQGALSEAPQAPTAVDVLSWGGIKRLTRDSVQVIRRIFRVPLE</sequence>
<organism evidence="1">
    <name type="scientific">marine metagenome</name>
    <dbReference type="NCBI Taxonomy" id="408172"/>
    <lineage>
        <taxon>unclassified sequences</taxon>
        <taxon>metagenomes</taxon>
        <taxon>ecological metagenomes</taxon>
    </lineage>
</organism>
<accession>A0A382KCY0</accession>
<proteinExistence type="predicted"/>
<protein>
    <recommendedName>
        <fullName evidence="2">Cytochrome C Planctomycete-type domain-containing protein</fullName>
    </recommendedName>
</protein>
<evidence type="ECO:0008006" key="2">
    <source>
        <dbReference type="Google" id="ProtNLM"/>
    </source>
</evidence>
<dbReference type="AlphaFoldDB" id="A0A382KCY0"/>
<gene>
    <name evidence="1" type="ORF">METZ01_LOCUS274720</name>
</gene>
<name>A0A382KCY0_9ZZZZ</name>
<evidence type="ECO:0000313" key="1">
    <source>
        <dbReference type="EMBL" id="SVC21866.1"/>
    </source>
</evidence>